<comment type="caution">
    <text evidence="1">The sequence shown here is derived from an EMBL/GenBank/DDBJ whole genome shotgun (WGS) entry which is preliminary data.</text>
</comment>
<organism evidence="1 2">
    <name type="scientific">Portunus trituberculatus</name>
    <name type="common">Swimming crab</name>
    <name type="synonym">Neptunus trituberculatus</name>
    <dbReference type="NCBI Taxonomy" id="210409"/>
    <lineage>
        <taxon>Eukaryota</taxon>
        <taxon>Metazoa</taxon>
        <taxon>Ecdysozoa</taxon>
        <taxon>Arthropoda</taxon>
        <taxon>Crustacea</taxon>
        <taxon>Multicrustacea</taxon>
        <taxon>Malacostraca</taxon>
        <taxon>Eumalacostraca</taxon>
        <taxon>Eucarida</taxon>
        <taxon>Decapoda</taxon>
        <taxon>Pleocyemata</taxon>
        <taxon>Brachyura</taxon>
        <taxon>Eubrachyura</taxon>
        <taxon>Portunoidea</taxon>
        <taxon>Portunidae</taxon>
        <taxon>Portuninae</taxon>
        <taxon>Portunus</taxon>
    </lineage>
</organism>
<name>A0A5B7I186_PORTR</name>
<gene>
    <name evidence="1" type="ORF">E2C01_071936</name>
</gene>
<proteinExistence type="predicted"/>
<dbReference type="EMBL" id="VSRR010045975">
    <property type="protein sequence ID" value="MPC77482.1"/>
    <property type="molecule type" value="Genomic_DNA"/>
</dbReference>
<evidence type="ECO:0000313" key="2">
    <source>
        <dbReference type="Proteomes" id="UP000324222"/>
    </source>
</evidence>
<sequence length="90" mass="10125">MQHLKYLFSTLQESPGGWRMKWVGAEEEVVLKSSFSPLFAVRRLHEATPRHCCHPNRTFTLNAIAELLSQSLSSQLVLLSVNSLNALSSK</sequence>
<accession>A0A5B7I186</accession>
<evidence type="ECO:0000313" key="1">
    <source>
        <dbReference type="EMBL" id="MPC77482.1"/>
    </source>
</evidence>
<dbReference type="AlphaFoldDB" id="A0A5B7I186"/>
<dbReference type="Proteomes" id="UP000324222">
    <property type="component" value="Unassembled WGS sequence"/>
</dbReference>
<protein>
    <submittedName>
        <fullName evidence="1">Uncharacterized protein</fullName>
    </submittedName>
</protein>
<reference evidence="1 2" key="1">
    <citation type="submission" date="2019-05" db="EMBL/GenBank/DDBJ databases">
        <title>Another draft genome of Portunus trituberculatus and its Hox gene families provides insights of decapod evolution.</title>
        <authorList>
            <person name="Jeong J.-H."/>
            <person name="Song I."/>
            <person name="Kim S."/>
            <person name="Choi T."/>
            <person name="Kim D."/>
            <person name="Ryu S."/>
            <person name="Kim W."/>
        </authorList>
    </citation>
    <scope>NUCLEOTIDE SEQUENCE [LARGE SCALE GENOMIC DNA]</scope>
    <source>
        <tissue evidence="1">Muscle</tissue>
    </source>
</reference>
<keyword evidence="2" id="KW-1185">Reference proteome</keyword>